<gene>
    <name evidence="2" type="ORF">AB5J58_16190</name>
</gene>
<protein>
    <submittedName>
        <fullName evidence="2">Uncharacterized protein</fullName>
    </submittedName>
</protein>
<sequence length="58" mass="5823">MSPLSVMSASPVPKSAAGAAGSTVASGRAAFAAEDLAAVAVVVGDIRPRTARRDRRKN</sequence>
<evidence type="ECO:0000256" key="1">
    <source>
        <dbReference type="SAM" id="MobiDB-lite"/>
    </source>
</evidence>
<dbReference type="EMBL" id="CP163431">
    <property type="protein sequence ID" value="XDQ01642.1"/>
    <property type="molecule type" value="Genomic_DNA"/>
</dbReference>
<reference evidence="2" key="1">
    <citation type="submission" date="2024-07" db="EMBL/GenBank/DDBJ databases">
        <authorList>
            <person name="Yu S.T."/>
        </authorList>
    </citation>
    <scope>NUCLEOTIDE SEQUENCE</scope>
    <source>
        <strain evidence="2">R08</strain>
    </source>
</reference>
<proteinExistence type="predicted"/>
<accession>A0AB39M6X2</accession>
<dbReference type="RefSeq" id="WP_369187984.1">
    <property type="nucleotide sequence ID" value="NZ_CP163431.1"/>
</dbReference>
<dbReference type="AlphaFoldDB" id="A0AB39M6X2"/>
<evidence type="ECO:0000313" key="2">
    <source>
        <dbReference type="EMBL" id="XDQ01642.1"/>
    </source>
</evidence>
<feature type="region of interest" description="Disordered" evidence="1">
    <location>
        <begin position="1"/>
        <end position="20"/>
    </location>
</feature>
<name>A0AB39M6X2_9ACTN</name>
<organism evidence="2">
    <name type="scientific">Streptomyces sp. R08</name>
    <dbReference type="NCBI Taxonomy" id="3238624"/>
    <lineage>
        <taxon>Bacteria</taxon>
        <taxon>Bacillati</taxon>
        <taxon>Actinomycetota</taxon>
        <taxon>Actinomycetes</taxon>
        <taxon>Kitasatosporales</taxon>
        <taxon>Streptomycetaceae</taxon>
        <taxon>Streptomyces</taxon>
    </lineage>
</organism>